<evidence type="ECO:0000313" key="1">
    <source>
        <dbReference type="EMBL" id="JAH58556.1"/>
    </source>
</evidence>
<reference evidence="1" key="2">
    <citation type="journal article" date="2015" name="Fish Shellfish Immunol.">
        <title>Early steps in the European eel (Anguilla anguilla)-Vibrio vulnificus interaction in the gills: Role of the RtxA13 toxin.</title>
        <authorList>
            <person name="Callol A."/>
            <person name="Pajuelo D."/>
            <person name="Ebbesson L."/>
            <person name="Teles M."/>
            <person name="MacKenzie S."/>
            <person name="Amaro C."/>
        </authorList>
    </citation>
    <scope>NUCLEOTIDE SEQUENCE</scope>
</reference>
<proteinExistence type="predicted"/>
<reference evidence="1" key="1">
    <citation type="submission" date="2014-11" db="EMBL/GenBank/DDBJ databases">
        <authorList>
            <person name="Amaro Gonzalez C."/>
        </authorList>
    </citation>
    <scope>NUCLEOTIDE SEQUENCE</scope>
</reference>
<name>A0A0E9TYD1_ANGAN</name>
<organism evidence="1">
    <name type="scientific">Anguilla anguilla</name>
    <name type="common">European freshwater eel</name>
    <name type="synonym">Muraena anguilla</name>
    <dbReference type="NCBI Taxonomy" id="7936"/>
    <lineage>
        <taxon>Eukaryota</taxon>
        <taxon>Metazoa</taxon>
        <taxon>Chordata</taxon>
        <taxon>Craniata</taxon>
        <taxon>Vertebrata</taxon>
        <taxon>Euteleostomi</taxon>
        <taxon>Actinopterygii</taxon>
        <taxon>Neopterygii</taxon>
        <taxon>Teleostei</taxon>
        <taxon>Anguilliformes</taxon>
        <taxon>Anguillidae</taxon>
        <taxon>Anguilla</taxon>
    </lineage>
</organism>
<dbReference type="EMBL" id="GBXM01050021">
    <property type="protein sequence ID" value="JAH58556.1"/>
    <property type="molecule type" value="Transcribed_RNA"/>
</dbReference>
<accession>A0A0E9TYD1</accession>
<dbReference type="AlphaFoldDB" id="A0A0E9TYD1"/>
<sequence>MLHGTKAIKIVTATEKLNALSK</sequence>
<protein>
    <submittedName>
        <fullName evidence="1">Uncharacterized protein</fullName>
    </submittedName>
</protein>